<keyword evidence="3" id="KW-1003">Cell membrane</keyword>
<feature type="transmembrane region" description="Helical" evidence="8">
    <location>
        <begin position="21"/>
        <end position="42"/>
    </location>
</feature>
<feature type="transmembrane region" description="Helical" evidence="8">
    <location>
        <begin position="291"/>
        <end position="313"/>
    </location>
</feature>
<feature type="transmembrane region" description="Helical" evidence="8">
    <location>
        <begin position="153"/>
        <end position="174"/>
    </location>
</feature>
<evidence type="ECO:0000256" key="3">
    <source>
        <dbReference type="ARBA" id="ARBA00022475"/>
    </source>
</evidence>
<evidence type="ECO:0000313" key="10">
    <source>
        <dbReference type="Proteomes" id="UP000198386"/>
    </source>
</evidence>
<feature type="transmembrane region" description="Helical" evidence="8">
    <location>
        <begin position="86"/>
        <end position="109"/>
    </location>
</feature>
<comment type="subcellular location">
    <subcellularLocation>
        <location evidence="1">Cell membrane</location>
        <topology evidence="1">Multi-pass membrane protein</topology>
    </subcellularLocation>
</comment>
<protein>
    <submittedName>
        <fullName evidence="9">Polysaccharide transporter, PST family</fullName>
    </submittedName>
</protein>
<gene>
    <name evidence="9" type="ORF">SAMN04488107_3368</name>
</gene>
<evidence type="ECO:0000313" key="9">
    <source>
        <dbReference type="EMBL" id="SNS67567.1"/>
    </source>
</evidence>
<dbReference type="Pfam" id="PF13440">
    <property type="entry name" value="Polysacc_synt_3"/>
    <property type="match status" value="1"/>
</dbReference>
<evidence type="ECO:0000256" key="5">
    <source>
        <dbReference type="ARBA" id="ARBA00022989"/>
    </source>
</evidence>
<comment type="similarity">
    <text evidence="2">Belongs to the polysaccharide synthase family.</text>
</comment>
<evidence type="ECO:0000256" key="8">
    <source>
        <dbReference type="SAM" id="Phobius"/>
    </source>
</evidence>
<dbReference type="InterPro" id="IPR050833">
    <property type="entry name" value="Poly_Biosynth_Transport"/>
</dbReference>
<dbReference type="Proteomes" id="UP000198386">
    <property type="component" value="Unassembled WGS sequence"/>
</dbReference>
<dbReference type="EMBL" id="FZOH01000007">
    <property type="protein sequence ID" value="SNS67567.1"/>
    <property type="molecule type" value="Genomic_DNA"/>
</dbReference>
<feature type="transmembrane region" description="Helical" evidence="8">
    <location>
        <begin position="325"/>
        <end position="349"/>
    </location>
</feature>
<dbReference type="GO" id="GO:0005886">
    <property type="term" value="C:plasma membrane"/>
    <property type="evidence" value="ECO:0007669"/>
    <property type="project" value="UniProtKB-SubCell"/>
</dbReference>
<accession>A0A239GEE0</accession>
<feature type="transmembrane region" description="Helical" evidence="8">
    <location>
        <begin position="121"/>
        <end position="141"/>
    </location>
</feature>
<feature type="transmembrane region" description="Helical" evidence="8">
    <location>
        <begin position="447"/>
        <end position="466"/>
    </location>
</feature>
<organism evidence="9 10">
    <name type="scientific">Geodermatophilus saharensis</name>
    <dbReference type="NCBI Taxonomy" id="1137994"/>
    <lineage>
        <taxon>Bacteria</taxon>
        <taxon>Bacillati</taxon>
        <taxon>Actinomycetota</taxon>
        <taxon>Actinomycetes</taxon>
        <taxon>Geodermatophilales</taxon>
        <taxon>Geodermatophilaceae</taxon>
        <taxon>Geodermatophilus</taxon>
    </lineage>
</organism>
<feature type="transmembrane region" description="Helical" evidence="8">
    <location>
        <begin position="48"/>
        <end position="74"/>
    </location>
</feature>
<dbReference type="PANTHER" id="PTHR30250">
    <property type="entry name" value="PST FAMILY PREDICTED COLANIC ACID TRANSPORTER"/>
    <property type="match status" value="1"/>
</dbReference>
<feature type="transmembrane region" description="Helical" evidence="8">
    <location>
        <begin position="418"/>
        <end position="441"/>
    </location>
</feature>
<reference evidence="10" key="1">
    <citation type="submission" date="2017-06" db="EMBL/GenBank/DDBJ databases">
        <authorList>
            <person name="Varghese N."/>
            <person name="Submissions S."/>
        </authorList>
    </citation>
    <scope>NUCLEOTIDE SEQUENCE [LARGE SCALE GENOMIC DNA]</scope>
    <source>
        <strain evidence="10">DSM 45423</strain>
    </source>
</reference>
<feature type="transmembrane region" description="Helical" evidence="8">
    <location>
        <begin position="214"/>
        <end position="231"/>
    </location>
</feature>
<evidence type="ECO:0000256" key="4">
    <source>
        <dbReference type="ARBA" id="ARBA00022692"/>
    </source>
</evidence>
<proteinExistence type="inferred from homology"/>
<dbReference type="PANTHER" id="PTHR30250:SF10">
    <property type="entry name" value="LIPOPOLYSACCHARIDE BIOSYNTHESIS PROTEIN WZXC"/>
    <property type="match status" value="1"/>
</dbReference>
<keyword evidence="6 8" id="KW-0472">Membrane</keyword>
<dbReference type="AlphaFoldDB" id="A0A239GEE0"/>
<feature type="transmembrane region" description="Helical" evidence="8">
    <location>
        <begin position="361"/>
        <end position="383"/>
    </location>
</feature>
<evidence type="ECO:0000256" key="7">
    <source>
        <dbReference type="SAM" id="MobiDB-lite"/>
    </source>
</evidence>
<feature type="region of interest" description="Disordered" evidence="7">
    <location>
        <begin position="500"/>
        <end position="525"/>
    </location>
</feature>
<evidence type="ECO:0000256" key="1">
    <source>
        <dbReference type="ARBA" id="ARBA00004651"/>
    </source>
</evidence>
<feature type="transmembrane region" description="Helical" evidence="8">
    <location>
        <begin position="180"/>
        <end position="202"/>
    </location>
</feature>
<evidence type="ECO:0000256" key="6">
    <source>
        <dbReference type="ARBA" id="ARBA00023136"/>
    </source>
</evidence>
<feature type="transmembrane region" description="Helical" evidence="8">
    <location>
        <begin position="389"/>
        <end position="406"/>
    </location>
</feature>
<dbReference type="OrthoDB" id="9770347at2"/>
<keyword evidence="5 8" id="KW-1133">Transmembrane helix</keyword>
<sequence>MTGTPERAGLHGRAGRALGWSFANTAVSRLSTLAIGIVLARILGPAEFGTYAVALLVLMALLSINELGVSLAIVRWPGDPREIAPTVATLSVAGSVLVYALCAGLAPVLAGLVGEPDAVPVIRLLGLGAVISGVVATPAAMLQRDLRQRRKMVIDQVGAWVSALTSLACALSGLGAVSLAVGHLAGTLVGAALFIAAVPGAVRLGFDRVHARALLRFGLPLAGASAVVFAVGNVDRLVVGAVLGPVPLGVYVLAANLSLWPVSVFSQPVRAVAPALFARLQHDPVAMRSTFTAWAALLAAVALPACALLAGAAGSLVPLVYGSAWSAAAGVLPWLAVAAALRILFELAYDLLVVLARTRTALVAQVAWLVAAVPATVVGAHLAGLSGTAAAQVAVTGLVVLPVYLAGLRRAGISVGTLAARVSPAVLVAAAVAVLGWVVVVRVDSDPVAVLTSTAMAGAGALVLLFRERSTLRGFRASRSVDSPSDEAVAAGEVPVDGALGLPLSADSTPMSPPVAGPLRHAPSR</sequence>
<keyword evidence="4 8" id="KW-0812">Transmembrane</keyword>
<name>A0A239GEE0_9ACTN</name>
<feature type="transmembrane region" description="Helical" evidence="8">
    <location>
        <begin position="237"/>
        <end position="260"/>
    </location>
</feature>
<evidence type="ECO:0000256" key="2">
    <source>
        <dbReference type="ARBA" id="ARBA00007430"/>
    </source>
</evidence>
<keyword evidence="10" id="KW-1185">Reference proteome</keyword>